<organism evidence="1 2">
    <name type="scientific">Pangasius djambal</name>
    <dbReference type="NCBI Taxonomy" id="1691987"/>
    <lineage>
        <taxon>Eukaryota</taxon>
        <taxon>Metazoa</taxon>
        <taxon>Chordata</taxon>
        <taxon>Craniata</taxon>
        <taxon>Vertebrata</taxon>
        <taxon>Euteleostomi</taxon>
        <taxon>Actinopterygii</taxon>
        <taxon>Neopterygii</taxon>
        <taxon>Teleostei</taxon>
        <taxon>Ostariophysi</taxon>
        <taxon>Siluriformes</taxon>
        <taxon>Pangasiidae</taxon>
        <taxon>Pangasius</taxon>
    </lineage>
</organism>
<sequence>MDVLKKGFSMAKEGVVAAAEKTKEGLEEAAAKTKEGVMYVGTKTKEGVVSSVNTVAQKTTEQANLVGEATVAGANEVSGKAVEGLETVVASAGLVNPNEQLITEVLTWAQTFSMMPNLPKLKKQQSQLQMQDNRVVISRTDGFLT</sequence>
<dbReference type="Proteomes" id="UP000830395">
    <property type="component" value="Chromosome 3"/>
</dbReference>
<dbReference type="EMBL" id="CM040977">
    <property type="protein sequence ID" value="MCJ8730369.1"/>
    <property type="molecule type" value="Genomic_DNA"/>
</dbReference>
<protein>
    <submittedName>
        <fullName evidence="1">Uncharacterized protein</fullName>
    </submittedName>
</protein>
<evidence type="ECO:0000313" key="1">
    <source>
        <dbReference type="EMBL" id="MCJ8730369.1"/>
    </source>
</evidence>
<comment type="caution">
    <text evidence="1">The sequence shown here is derived from an EMBL/GenBank/DDBJ whole genome shotgun (WGS) entry which is preliminary data.</text>
</comment>
<evidence type="ECO:0000313" key="2">
    <source>
        <dbReference type="Proteomes" id="UP000830395"/>
    </source>
</evidence>
<proteinExistence type="predicted"/>
<gene>
    <name evidence="1" type="ORF">PDJAM_G00183600</name>
</gene>
<reference evidence="1" key="1">
    <citation type="submission" date="2020-02" db="EMBL/GenBank/DDBJ databases">
        <title>Genome sequencing of the panga catfish, Pangasius djambal.</title>
        <authorList>
            <person name="Wen M."/>
            <person name="Zahm M."/>
            <person name="Roques C."/>
            <person name="Cabau C."/>
            <person name="Klopp C."/>
            <person name="Donnadieu C."/>
            <person name="Jouanno E."/>
            <person name="Avarre J.-C."/>
            <person name="Campet M."/>
            <person name="Ha T."/>
            <person name="Dugue R."/>
            <person name="Lampietro C."/>
            <person name="Louis A."/>
            <person name="Herpin A."/>
            <person name="Echchiki A."/>
            <person name="Berthelot C."/>
            <person name="Parey E."/>
            <person name="Roest-Crollius H."/>
            <person name="Braasch I."/>
            <person name="Postlethwait J.H."/>
            <person name="Bobe J."/>
            <person name="Montfort J."/>
            <person name="Bouchez O."/>
            <person name="Begum T."/>
            <person name="Schartl M."/>
            <person name="Gustiano R."/>
            <person name="Guiguen Y."/>
        </authorList>
    </citation>
    <scope>NUCLEOTIDE SEQUENCE</scope>
    <source>
        <strain evidence="1">Pdj_M5554</strain>
    </source>
</reference>
<accession>A0ACC5Y433</accession>
<name>A0ACC5Y433_9TELE</name>
<keyword evidence="2" id="KW-1185">Reference proteome</keyword>